<dbReference type="PANTHER" id="PTHR38441">
    <property type="entry name" value="INTEGRAL MEMBRANE PROTEIN-RELATED"/>
    <property type="match status" value="1"/>
</dbReference>
<protein>
    <submittedName>
        <fullName evidence="2">DUF485 domain-containing protein</fullName>
    </submittedName>
</protein>
<evidence type="ECO:0000313" key="3">
    <source>
        <dbReference type="Proteomes" id="UP000595221"/>
    </source>
</evidence>
<feature type="region of interest" description="Disordered" evidence="1">
    <location>
        <begin position="1"/>
        <end position="41"/>
    </location>
</feature>
<sequence>MSPTHHPAPHPEQKPERQPEQSSERDAAASAPDQQAPIDFPAAQASPAFGRLRRDHRRFVFPMAGLFLVWYLAYALTAMYAPAFMSQRLWGNITVGIVWGILQFVSTFAITGAYIAFAGRRLDPQAADLRGRMEHGDFAPAGTGGRA</sequence>
<proteinExistence type="predicted"/>
<dbReference type="InterPro" id="IPR007436">
    <property type="entry name" value="DUF485"/>
</dbReference>
<dbReference type="PANTHER" id="PTHR38441:SF1">
    <property type="entry name" value="MEMBRANE PROTEIN"/>
    <property type="match status" value="1"/>
</dbReference>
<feature type="compositionally biased region" description="Basic and acidic residues" evidence="1">
    <location>
        <begin position="9"/>
        <end position="27"/>
    </location>
</feature>
<evidence type="ECO:0000256" key="1">
    <source>
        <dbReference type="SAM" id="MobiDB-lite"/>
    </source>
</evidence>
<accession>A0A7T4T5L0</accession>
<reference evidence="2 3" key="1">
    <citation type="submission" date="2020-12" db="EMBL/GenBank/DDBJ databases">
        <title>FDA dAtabase for Regulatory Grade micrObial Sequences (FDA-ARGOS): Supporting development and validation of Infectious Disease Dx tests.</title>
        <authorList>
            <person name="Sproer C."/>
            <person name="Gronow S."/>
            <person name="Severitt S."/>
            <person name="Schroder I."/>
            <person name="Tallon L."/>
            <person name="Sadzewicz L."/>
            <person name="Zhao X."/>
            <person name="Boylan J."/>
            <person name="Ott S."/>
            <person name="Bowen H."/>
            <person name="Vavikolanu K."/>
            <person name="Mehta A."/>
            <person name="Aluvathingal J."/>
            <person name="Nadendla S."/>
            <person name="Lowell S."/>
            <person name="Myers T."/>
            <person name="Yan Y."/>
            <person name="Sichtig H."/>
        </authorList>
    </citation>
    <scope>NUCLEOTIDE SEQUENCE [LARGE SCALE GENOMIC DNA]</scope>
    <source>
        <strain evidence="2 3">FDAARGOS_1001</strain>
    </source>
</reference>
<dbReference type="OrthoDB" id="3543412at2"/>
<dbReference type="EMBL" id="CP066078">
    <property type="protein sequence ID" value="QQC60425.1"/>
    <property type="molecule type" value="Genomic_DNA"/>
</dbReference>
<evidence type="ECO:0000313" key="2">
    <source>
        <dbReference type="EMBL" id="QQC60425.1"/>
    </source>
</evidence>
<name>A0A7T4T5L0_9MICC</name>
<gene>
    <name evidence="2" type="ORF">I6H58_02920</name>
</gene>
<dbReference type="Proteomes" id="UP000595221">
    <property type="component" value="Chromosome"/>
</dbReference>
<dbReference type="Pfam" id="PF04341">
    <property type="entry name" value="DUF485"/>
    <property type="match status" value="1"/>
</dbReference>
<dbReference type="AlphaFoldDB" id="A0A7T4T5L0"/>
<feature type="compositionally biased region" description="Low complexity" evidence="1">
    <location>
        <begin position="28"/>
        <end position="37"/>
    </location>
</feature>
<organism evidence="2 3">
    <name type="scientific">Rothia kristinae</name>
    <dbReference type="NCBI Taxonomy" id="37923"/>
    <lineage>
        <taxon>Bacteria</taxon>
        <taxon>Bacillati</taxon>
        <taxon>Actinomycetota</taxon>
        <taxon>Actinomycetes</taxon>
        <taxon>Micrococcales</taxon>
        <taxon>Micrococcaceae</taxon>
        <taxon>Rothia</taxon>
    </lineage>
</organism>